<comment type="similarity">
    <text evidence="1">Belongs to the ATP12 family.</text>
</comment>
<dbReference type="RefSeq" id="WP_124086038.1">
    <property type="nucleotide sequence ID" value="NZ_UXAW01000053.1"/>
</dbReference>
<dbReference type="Gene3D" id="3.30.2180.10">
    <property type="entry name" value="ATP12-like"/>
    <property type="match status" value="1"/>
</dbReference>
<dbReference type="OrthoDB" id="9797825at2"/>
<gene>
    <name evidence="4" type="ORF">XINFAN_01619</name>
</gene>
<organism evidence="4 5">
    <name type="scientific">Pseudogemmobacter humi</name>
    <dbReference type="NCBI Taxonomy" id="2483812"/>
    <lineage>
        <taxon>Bacteria</taxon>
        <taxon>Pseudomonadati</taxon>
        <taxon>Pseudomonadota</taxon>
        <taxon>Alphaproteobacteria</taxon>
        <taxon>Rhodobacterales</taxon>
        <taxon>Paracoccaceae</taxon>
        <taxon>Pseudogemmobacter</taxon>
    </lineage>
</organism>
<evidence type="ECO:0000313" key="4">
    <source>
        <dbReference type="EMBL" id="VDC26364.1"/>
    </source>
</evidence>
<evidence type="ECO:0000313" key="5">
    <source>
        <dbReference type="Proteomes" id="UP000277498"/>
    </source>
</evidence>
<dbReference type="InterPro" id="IPR042272">
    <property type="entry name" value="ATP12_ATP_synth-F1-assembly_N"/>
</dbReference>
<dbReference type="GO" id="GO:0043461">
    <property type="term" value="P:proton-transporting ATP synthase complex assembly"/>
    <property type="evidence" value="ECO:0007669"/>
    <property type="project" value="InterPro"/>
</dbReference>
<accession>A0A3P5XFK0</accession>
<reference evidence="4 5" key="1">
    <citation type="submission" date="2018-11" db="EMBL/GenBank/DDBJ databases">
        <authorList>
            <person name="Criscuolo A."/>
        </authorList>
    </citation>
    <scope>NUCLEOTIDE SEQUENCE [LARGE SCALE GENOMIC DNA]</scope>
    <source>
        <strain evidence="4">ACIP111625</strain>
    </source>
</reference>
<dbReference type="PANTHER" id="PTHR21013">
    <property type="entry name" value="ATP SYNTHASE MITOCHONDRIAL F1 COMPLEX ASSEMBLY FACTOR 2/ATP12 PROTEIN, MITOCHONDRIAL PRECURSOR"/>
    <property type="match status" value="1"/>
</dbReference>
<proteinExistence type="inferred from homology"/>
<keyword evidence="3" id="KW-0143">Chaperone</keyword>
<evidence type="ECO:0000256" key="3">
    <source>
        <dbReference type="ARBA" id="ARBA00023186"/>
    </source>
</evidence>
<keyword evidence="5" id="KW-1185">Reference proteome</keyword>
<dbReference type="EMBL" id="UXAW01000053">
    <property type="protein sequence ID" value="VDC26364.1"/>
    <property type="molecule type" value="Genomic_DNA"/>
</dbReference>
<keyword evidence="2" id="KW-0809">Transit peptide</keyword>
<name>A0A3P5XFK0_9RHOB</name>
<protein>
    <submittedName>
        <fullName evidence="4">ATP12 chaperone protein</fullName>
    </submittedName>
</protein>
<dbReference type="InterPro" id="IPR011419">
    <property type="entry name" value="ATP12_ATP_synth-F1-assembly"/>
</dbReference>
<dbReference type="PANTHER" id="PTHR21013:SF10">
    <property type="entry name" value="ATP SYNTHASE MITOCHONDRIAL F1 COMPLEX ASSEMBLY FACTOR 2"/>
    <property type="match status" value="1"/>
</dbReference>
<evidence type="ECO:0000256" key="2">
    <source>
        <dbReference type="ARBA" id="ARBA00022946"/>
    </source>
</evidence>
<dbReference type="AlphaFoldDB" id="A0A3P5XFK0"/>
<dbReference type="SUPFAM" id="SSF160909">
    <property type="entry name" value="ATP12-like"/>
    <property type="match status" value="1"/>
</dbReference>
<evidence type="ECO:0000256" key="1">
    <source>
        <dbReference type="ARBA" id="ARBA00008231"/>
    </source>
</evidence>
<sequence length="235" mass="25403">MAEWAPKRFWKETAVAAEGAGFTVHLDDRPLRTPAKAALILPTPALAEAVAAEWQAQEGKIDPGTMPLTRTANSAIDKLSHQQEEVAEVLAAYGATDLLCYRAERPLALAARQAGVWNPLLAWAEAEFGAALNVTAGVVPVEQPAESLARLRAGVAALDAFRLAAFHDLVAISGSLVLAFALVRGRIGPDEAWEASRIDESWQNEQWGIDEDAALAESLKRRAFSDAWRFFMLCG</sequence>
<dbReference type="Pfam" id="PF07542">
    <property type="entry name" value="ATP12"/>
    <property type="match status" value="1"/>
</dbReference>
<dbReference type="Gene3D" id="1.10.3580.10">
    <property type="entry name" value="ATP12 ATPase"/>
    <property type="match status" value="1"/>
</dbReference>
<dbReference type="Proteomes" id="UP000277498">
    <property type="component" value="Unassembled WGS sequence"/>
</dbReference>
<dbReference type="InterPro" id="IPR023335">
    <property type="entry name" value="ATP12_ortho_dom_sf"/>
</dbReference>